<keyword evidence="7" id="KW-1185">Reference proteome</keyword>
<dbReference type="InterPro" id="IPR054593">
    <property type="entry name" value="Beta-mannosidase-like_N2"/>
</dbReference>
<comment type="similarity">
    <text evidence="1">Belongs to the glycosyl hydrolase 2 family.</text>
</comment>
<proteinExistence type="inferred from homology"/>
<accession>A0A1A9I968</accession>
<evidence type="ECO:0000256" key="2">
    <source>
        <dbReference type="ARBA" id="ARBA00022801"/>
    </source>
</evidence>
<dbReference type="KEGG" id="nia:A8C56_20605"/>
<keyword evidence="4" id="KW-0732">Signal</keyword>
<gene>
    <name evidence="6" type="ORF">A8C56_20605</name>
</gene>
<dbReference type="Gene3D" id="2.60.120.260">
    <property type="entry name" value="Galactose-binding domain-like"/>
    <property type="match status" value="2"/>
</dbReference>
<dbReference type="Gene3D" id="3.20.20.80">
    <property type="entry name" value="Glycosidases"/>
    <property type="match status" value="1"/>
</dbReference>
<dbReference type="InterPro" id="IPR000421">
    <property type="entry name" value="FA58C"/>
</dbReference>
<dbReference type="InterPro" id="IPR006102">
    <property type="entry name" value="Ig-like_GH2"/>
</dbReference>
<sequence>MLKAICIFLFLFITGLHAAAQQKISLNSDGHLADWKLTPQSAIGSDSMQLFNDSYPTANWVKALVPGAVFSSYVAAGIEKDPNRGDNIYRVDKKKYDRNFWYRTTFTVPQKTNGRLWLNFEGINRRGTVYLNGTLLGRLNGFMQRGKYDITRLYRPGKKNILAVLVEWPGRPVPNYAMPAYMSSDSWDWMPSVPGLLQGITDDVYLTTSGDVLIEDPWIRTDVSEDRKDAYLRLRFDLKNNSEQQQEGIAIATIQPGNITVSQSVKIAPGKSAQLAFDTAFYKELHIQQPLLWWPNGYGDPNLYHLTLSFKTGKEINISDTRTLQFGIKKYTYDTLGGVLHININGERIFIKGGNWGMSEYLLRCRGAEYDLKVRLHKEMNFNMIRNWIGSITDEEFYEACDKCGIMVWDDFWLNSHPNLPNDVFNFNENTVEKIKRLRNHPCIALWCGDNESYPLPPLDSWLREDVKTFDAGDRKYHSNSHSDGLTGSGPWANFKPSWYFTKYPGGFGGDVGWGLRTEIGTAVFTTFESFKKFMPKENWWPRNKMWDLHYFGPQAANAGPDRYENAINNNYGAATGIEDWCRKAQLLNIETNKALFEGWQHHMWNDASGVMTWMSQSAYPSFVWQTYDYYYDLNGAYWGAKKACEPVHIQWSYADNSVKVSNTTLKAFSNMTAEAIVYDINGKRFDPYCMESKVNVKANAVTDCFRLNFNTNNLAYQKKAYASSTTKDAEEAGAVADGNSGSRWASDYTDDQWIYLDLERPTNFDEVVLNWEDAYATQYRLQVSDDAAGWKDVYAQNNGKGGRELVKIAPVTARYIRMKGLQRATQWGYSLYDFEVYSNSKKSREISTTHFIRLLLKDEKGKLVSDNFYWRSSRSNDYTQLNTLPPAVVKTTSSIKNRDGRSLIIVTVKNTGRSIAFATKVQAYRTSDGERLLPAIMNDNYFTLLPGESREITIEFETRLLNGGGYKVVTEPYNL</sequence>
<feature type="signal peptide" evidence="4">
    <location>
        <begin position="1"/>
        <end position="18"/>
    </location>
</feature>
<organism evidence="6 7">
    <name type="scientific">Niabella ginsenosidivorans</name>
    <dbReference type="NCBI Taxonomy" id="1176587"/>
    <lineage>
        <taxon>Bacteria</taxon>
        <taxon>Pseudomonadati</taxon>
        <taxon>Bacteroidota</taxon>
        <taxon>Chitinophagia</taxon>
        <taxon>Chitinophagales</taxon>
        <taxon>Chitinophagaceae</taxon>
        <taxon>Niabella</taxon>
    </lineage>
</organism>
<feature type="chain" id="PRO_5008390085" evidence="4">
    <location>
        <begin position="19"/>
        <end position="976"/>
    </location>
</feature>
<evidence type="ECO:0000256" key="1">
    <source>
        <dbReference type="ARBA" id="ARBA00007401"/>
    </source>
</evidence>
<dbReference type="Pfam" id="PF00754">
    <property type="entry name" value="F5_F8_type_C"/>
    <property type="match status" value="1"/>
</dbReference>
<evidence type="ECO:0000313" key="7">
    <source>
        <dbReference type="Proteomes" id="UP000077667"/>
    </source>
</evidence>
<keyword evidence="3" id="KW-0326">Glycosidase</keyword>
<dbReference type="InterPro" id="IPR008979">
    <property type="entry name" value="Galactose-bd-like_sf"/>
</dbReference>
<dbReference type="PROSITE" id="PS50022">
    <property type="entry name" value="FA58C_3"/>
    <property type="match status" value="1"/>
</dbReference>
<dbReference type="InterPro" id="IPR043534">
    <property type="entry name" value="EBDG/EBM"/>
</dbReference>
<dbReference type="Pfam" id="PF18368">
    <property type="entry name" value="Ig_GlcNase"/>
    <property type="match status" value="1"/>
</dbReference>
<dbReference type="InterPro" id="IPR036156">
    <property type="entry name" value="Beta-gal/glucu_dom_sf"/>
</dbReference>
<dbReference type="EMBL" id="CP015772">
    <property type="protein sequence ID" value="ANH83064.1"/>
    <property type="molecule type" value="Genomic_DNA"/>
</dbReference>
<dbReference type="SUPFAM" id="SSF49785">
    <property type="entry name" value="Galactose-binding domain-like"/>
    <property type="match status" value="2"/>
</dbReference>
<dbReference type="Proteomes" id="UP000077667">
    <property type="component" value="Chromosome"/>
</dbReference>
<dbReference type="SUPFAM" id="SSF51445">
    <property type="entry name" value="(Trans)glycosidases"/>
    <property type="match status" value="1"/>
</dbReference>
<dbReference type="GO" id="GO:0004553">
    <property type="term" value="F:hydrolase activity, hydrolyzing O-glycosyl compounds"/>
    <property type="evidence" value="ECO:0007669"/>
    <property type="project" value="InterPro"/>
</dbReference>
<name>A0A1A9I968_9BACT</name>
<evidence type="ECO:0000256" key="3">
    <source>
        <dbReference type="ARBA" id="ARBA00023295"/>
    </source>
</evidence>
<keyword evidence="2" id="KW-0378">Hydrolase</keyword>
<dbReference type="InterPro" id="IPR017853">
    <property type="entry name" value="GH"/>
</dbReference>
<dbReference type="STRING" id="1176587.A8C56_20605"/>
<protein>
    <submittedName>
        <fullName evidence="6">Beta-mannosidase</fullName>
    </submittedName>
</protein>
<reference evidence="6 7" key="1">
    <citation type="submission" date="2016-05" db="EMBL/GenBank/DDBJ databases">
        <title>Niabella ginsenosidivorans BS26 whole genome sequencing.</title>
        <authorList>
            <person name="Im W.T."/>
            <person name="Siddiqi M.Z."/>
        </authorList>
    </citation>
    <scope>NUCLEOTIDE SEQUENCE [LARGE SCALE GENOMIC DNA]</scope>
    <source>
        <strain evidence="6 7">BS26</strain>
    </source>
</reference>
<evidence type="ECO:0000313" key="6">
    <source>
        <dbReference type="EMBL" id="ANH83064.1"/>
    </source>
</evidence>
<dbReference type="Gene3D" id="2.60.40.10">
    <property type="entry name" value="Immunoglobulins"/>
    <property type="match status" value="2"/>
</dbReference>
<dbReference type="Pfam" id="PF22666">
    <property type="entry name" value="Glyco_hydro_2_N2"/>
    <property type="match status" value="1"/>
</dbReference>
<evidence type="ECO:0000256" key="4">
    <source>
        <dbReference type="SAM" id="SignalP"/>
    </source>
</evidence>
<dbReference type="InterPro" id="IPR041351">
    <property type="entry name" value="Ig_GlcNase"/>
</dbReference>
<dbReference type="OrthoDB" id="9801077at2"/>
<dbReference type="PANTHER" id="PTHR43536:SF1">
    <property type="entry name" value="MANNOSYLGLYCOPROTEIN ENDO-BETA-MANNOSIDASE"/>
    <property type="match status" value="1"/>
</dbReference>
<dbReference type="PANTHER" id="PTHR43536">
    <property type="entry name" value="MANNOSYLGLYCOPROTEIN ENDO-BETA-MANNOSIDASE"/>
    <property type="match status" value="1"/>
</dbReference>
<dbReference type="RefSeq" id="WP_067760289.1">
    <property type="nucleotide sequence ID" value="NZ_CP015772.1"/>
</dbReference>
<evidence type="ECO:0000259" key="5">
    <source>
        <dbReference type="PROSITE" id="PS50022"/>
    </source>
</evidence>
<feature type="domain" description="F5/8 type C" evidence="5">
    <location>
        <begin position="703"/>
        <end position="840"/>
    </location>
</feature>
<dbReference type="AlphaFoldDB" id="A0A1A9I968"/>
<dbReference type="SUPFAM" id="SSF49303">
    <property type="entry name" value="beta-Galactosidase/glucuronidase domain"/>
    <property type="match status" value="3"/>
</dbReference>
<dbReference type="Pfam" id="PF00703">
    <property type="entry name" value="Glyco_hydro_2"/>
    <property type="match status" value="1"/>
</dbReference>
<dbReference type="InterPro" id="IPR013783">
    <property type="entry name" value="Ig-like_fold"/>
</dbReference>
<dbReference type="GO" id="GO:0005975">
    <property type="term" value="P:carbohydrate metabolic process"/>
    <property type="evidence" value="ECO:0007669"/>
    <property type="project" value="InterPro"/>
</dbReference>